<name>A0ABS5JX45_9BACT</name>
<dbReference type="InterPro" id="IPR025883">
    <property type="entry name" value="Cadherin-like_domain"/>
</dbReference>
<protein>
    <submittedName>
        <fullName evidence="3">Cadherin-like beta sandwich domain-containing protein</fullName>
    </submittedName>
</protein>
<sequence>MKLKNLLLKYALLGVISFLGISMSMAQQTDTIGIFDPGLSARHIVYAEVMLHDVDEDGNFDASFNLAEDTVKAWGDYSTALAFYDEGFVVRNGGGFSKSRDIIPVAGEVTKVWIALDVPNLSCKTYVQNIDMDYPELVFDENAGFRKTDIVAINKWTTIHNPDAEPDSVEVKSIELQTSDDATLRELSASIGELTLIDAEYGEYELYVPYGTTEVTLTAATNGIGADVLIGDYDMNPYEGGVIPLTPEGADAYINVTAFDGSEATYIVYIDFEEGASNAYLSDIQLSTGSLITDFDQTVTEYTAMVPYGTTSVDVTGIKAWDDAVLTGNGTVTLTDGEGSATLTVTSQDGTATTTYTLSIYESQIRTGEDFYIEQEASGLVIGEGVHIYEALKSESTQLMQFEDAGAEGVFFIKNKDSQYMSISSSNTWNMVMLDELTQNTDSCAFIINEMEPGKFRMISVAKDAAGNNGYIATDATSAGSSLYCDKGVTNERGVWVVRTPEEVFPPDAYLLDLSIDAANIKPVFNATVTEYYVTLPEGTTSIDITAVAEEATSDIVGAGSVSVTDASGIITVTVTTADEAYTKDYVIHYIKDTALTLMHSYTFADGTAKDVVGSAHGITNGGVFAEGIFANASDSSYITFPAEEIAINTYPSITMEVYIKNVGVNNGWSMLTYFGGLTGSNTYWTSIQNDDDNIKAVIDQGSGASRAINPQEATSDASLHLVTTLTNDSISLYLNGTHIETTAINDAYYIPQLSNENAWLCYGGYNDPTWLGEIEEFNIYSGAMDELTVMAHSINWPADDVVDATLSEITIDGVPMEDFNAATLVYTVAVDEGAAIPVVGATATSGVTPVVTQATEVPGAATIVVANGGVENTYTINFEIATGIGSDINKGTIKVYPTVSTGEFTIEMEGKTSVISVYDLAGGLVKQVKTNAQREVISLDQKGMYIVKVDSDGDTKLFKVFKQ</sequence>
<keyword evidence="4" id="KW-1185">Reference proteome</keyword>
<evidence type="ECO:0000256" key="1">
    <source>
        <dbReference type="SAM" id="SignalP"/>
    </source>
</evidence>
<evidence type="ECO:0000259" key="2">
    <source>
        <dbReference type="Pfam" id="PF12733"/>
    </source>
</evidence>
<proteinExistence type="predicted"/>
<dbReference type="NCBIfam" id="TIGR04183">
    <property type="entry name" value="Por_Secre_tail"/>
    <property type="match status" value="1"/>
</dbReference>
<evidence type="ECO:0000313" key="3">
    <source>
        <dbReference type="EMBL" id="MBS2099388.1"/>
    </source>
</evidence>
<dbReference type="EMBL" id="JAGUCO010000010">
    <property type="protein sequence ID" value="MBS2099388.1"/>
    <property type="molecule type" value="Genomic_DNA"/>
</dbReference>
<dbReference type="Pfam" id="PF12733">
    <property type="entry name" value="Cadherin-like"/>
    <property type="match status" value="2"/>
</dbReference>
<dbReference type="Pfam" id="PF13385">
    <property type="entry name" value="Laminin_G_3"/>
    <property type="match status" value="1"/>
</dbReference>
<dbReference type="InterPro" id="IPR013320">
    <property type="entry name" value="ConA-like_dom_sf"/>
</dbReference>
<evidence type="ECO:0000313" key="4">
    <source>
        <dbReference type="Proteomes" id="UP000708576"/>
    </source>
</evidence>
<gene>
    <name evidence="3" type="ORF">KEM10_13925</name>
</gene>
<dbReference type="RefSeq" id="WP_212216629.1">
    <property type="nucleotide sequence ID" value="NZ_JAGUCO010000010.1"/>
</dbReference>
<reference evidence="3 4" key="1">
    <citation type="journal article" date="2015" name="Int. J. Syst. Evol. Microbiol.">
        <title>Carboxylicivirga linearis sp. nov., isolated from a sea cucumber culture pond.</title>
        <authorList>
            <person name="Wang F.Q."/>
            <person name="Zhou Y.X."/>
            <person name="Lin X.Z."/>
            <person name="Chen G.J."/>
            <person name="Du Z.J."/>
        </authorList>
    </citation>
    <scope>NUCLEOTIDE SEQUENCE [LARGE SCALE GENOMIC DNA]</scope>
    <source>
        <strain evidence="3 4">FB218</strain>
    </source>
</reference>
<dbReference type="Proteomes" id="UP000708576">
    <property type="component" value="Unassembled WGS sequence"/>
</dbReference>
<organism evidence="3 4">
    <name type="scientific">Carboxylicivirga linearis</name>
    <dbReference type="NCBI Taxonomy" id="1628157"/>
    <lineage>
        <taxon>Bacteria</taxon>
        <taxon>Pseudomonadati</taxon>
        <taxon>Bacteroidota</taxon>
        <taxon>Bacteroidia</taxon>
        <taxon>Marinilabiliales</taxon>
        <taxon>Marinilabiliaceae</taxon>
        <taxon>Carboxylicivirga</taxon>
    </lineage>
</organism>
<feature type="chain" id="PRO_5046621978" evidence="1">
    <location>
        <begin position="27"/>
        <end position="964"/>
    </location>
</feature>
<feature type="signal peptide" evidence="1">
    <location>
        <begin position="1"/>
        <end position="26"/>
    </location>
</feature>
<keyword evidence="1" id="KW-0732">Signal</keyword>
<comment type="caution">
    <text evidence="3">The sequence shown here is derived from an EMBL/GenBank/DDBJ whole genome shotgun (WGS) entry which is preliminary data.</text>
</comment>
<feature type="domain" description="Cadherin-like beta-sandwich-like" evidence="2">
    <location>
        <begin position="282"/>
        <end position="361"/>
    </location>
</feature>
<feature type="domain" description="Cadherin-like beta-sandwich-like" evidence="2">
    <location>
        <begin position="200"/>
        <end position="270"/>
    </location>
</feature>
<accession>A0ABS5JX45</accession>
<dbReference type="SUPFAM" id="SSF49899">
    <property type="entry name" value="Concanavalin A-like lectins/glucanases"/>
    <property type="match status" value="1"/>
</dbReference>
<dbReference type="InterPro" id="IPR026444">
    <property type="entry name" value="Secre_tail"/>
</dbReference>